<protein>
    <recommendedName>
        <fullName evidence="3">Xylulose kinase-1</fullName>
    </recommendedName>
</protein>
<sequence>MSTPKFAKTHNLVAFLEKPAERKGFQQIIDFLNADPIKYALTVNPTIYTSCNKQFWDTAKVKTINGKEQIQALVDKNKVIIIETSVRSDLQLQDVEGTECLPNATIFEQLTLMRRKQRKETEVPQNETQTEENVPTHSYDPLLSGEERLQLKELMELYTKLSDRVLDLETIKTAQAKEIANLKKRVKRLERKKKSRSHGLKRLYKVKGRMNEEEMFGVNDLDGDEVIMDATAGEKVEQSVQVAEKEVSTADPVTTVSEVVTFAAGVEVCAAVITPKISIDEFTLAKALIDIKTSKPKAKGIVMQELSETPTPTPIVSSQQPLKVQDKVLDNEVAIDAIPLATKPPIIVDCKIIKEGKISSYHLIKADGSSKRPEEAYERVIWDDLNVMFEPDIEKKRYPLTPATITKMLNQKLQVDY</sequence>
<evidence type="ECO:0000313" key="2">
    <source>
        <dbReference type="EMBL" id="GEU59344.1"/>
    </source>
</evidence>
<name>A0A6L2LGJ0_TANCI</name>
<comment type="caution">
    <text evidence="2">The sequence shown here is derived from an EMBL/GenBank/DDBJ whole genome shotgun (WGS) entry which is preliminary data.</text>
</comment>
<proteinExistence type="predicted"/>
<organism evidence="2">
    <name type="scientific">Tanacetum cinerariifolium</name>
    <name type="common">Dalmatian daisy</name>
    <name type="synonym">Chrysanthemum cinerariifolium</name>
    <dbReference type="NCBI Taxonomy" id="118510"/>
    <lineage>
        <taxon>Eukaryota</taxon>
        <taxon>Viridiplantae</taxon>
        <taxon>Streptophyta</taxon>
        <taxon>Embryophyta</taxon>
        <taxon>Tracheophyta</taxon>
        <taxon>Spermatophyta</taxon>
        <taxon>Magnoliopsida</taxon>
        <taxon>eudicotyledons</taxon>
        <taxon>Gunneridae</taxon>
        <taxon>Pentapetalae</taxon>
        <taxon>asterids</taxon>
        <taxon>campanulids</taxon>
        <taxon>Asterales</taxon>
        <taxon>Asteraceae</taxon>
        <taxon>Asteroideae</taxon>
        <taxon>Anthemideae</taxon>
        <taxon>Anthemidinae</taxon>
        <taxon>Tanacetum</taxon>
    </lineage>
</organism>
<evidence type="ECO:0008006" key="3">
    <source>
        <dbReference type="Google" id="ProtNLM"/>
    </source>
</evidence>
<feature type="region of interest" description="Disordered" evidence="1">
    <location>
        <begin position="117"/>
        <end position="141"/>
    </location>
</feature>
<evidence type="ECO:0000256" key="1">
    <source>
        <dbReference type="SAM" id="MobiDB-lite"/>
    </source>
</evidence>
<accession>A0A6L2LGJ0</accession>
<feature type="compositionally biased region" description="Polar residues" evidence="1">
    <location>
        <begin position="123"/>
        <end position="136"/>
    </location>
</feature>
<gene>
    <name evidence="2" type="ORF">Tci_031322</name>
</gene>
<dbReference type="AlphaFoldDB" id="A0A6L2LGJ0"/>
<reference evidence="2" key="1">
    <citation type="journal article" date="2019" name="Sci. Rep.">
        <title>Draft genome of Tanacetum cinerariifolium, the natural source of mosquito coil.</title>
        <authorList>
            <person name="Yamashiro T."/>
            <person name="Shiraishi A."/>
            <person name="Satake H."/>
            <person name="Nakayama K."/>
        </authorList>
    </citation>
    <scope>NUCLEOTIDE SEQUENCE</scope>
</reference>
<dbReference type="EMBL" id="BKCJ010004155">
    <property type="protein sequence ID" value="GEU59344.1"/>
    <property type="molecule type" value="Genomic_DNA"/>
</dbReference>